<protein>
    <submittedName>
        <fullName evidence="1">Uncharacterized protein</fullName>
    </submittedName>
</protein>
<keyword evidence="2" id="KW-1185">Reference proteome</keyword>
<dbReference type="EMBL" id="CM010718">
    <property type="protein sequence ID" value="RZC59427.1"/>
    <property type="molecule type" value="Genomic_DNA"/>
</dbReference>
<reference evidence="1 2" key="1">
    <citation type="journal article" date="2018" name="Science">
        <title>The opium poppy genome and morphinan production.</title>
        <authorList>
            <person name="Guo L."/>
            <person name="Winzer T."/>
            <person name="Yang X."/>
            <person name="Li Y."/>
            <person name="Ning Z."/>
            <person name="He Z."/>
            <person name="Teodor R."/>
            <person name="Lu Y."/>
            <person name="Bowser T.A."/>
            <person name="Graham I.A."/>
            <person name="Ye K."/>
        </authorList>
    </citation>
    <scope>NUCLEOTIDE SEQUENCE [LARGE SCALE GENOMIC DNA]</scope>
    <source>
        <strain evidence="2">cv. HN1</strain>
        <tissue evidence="1">Leaves</tissue>
    </source>
</reference>
<dbReference type="AlphaFoldDB" id="A0A4Y7JF38"/>
<name>A0A4Y7JF38_PAPSO</name>
<organism evidence="1 2">
    <name type="scientific">Papaver somniferum</name>
    <name type="common">Opium poppy</name>
    <dbReference type="NCBI Taxonomy" id="3469"/>
    <lineage>
        <taxon>Eukaryota</taxon>
        <taxon>Viridiplantae</taxon>
        <taxon>Streptophyta</taxon>
        <taxon>Embryophyta</taxon>
        <taxon>Tracheophyta</taxon>
        <taxon>Spermatophyta</taxon>
        <taxon>Magnoliopsida</taxon>
        <taxon>Ranunculales</taxon>
        <taxon>Papaveraceae</taxon>
        <taxon>Papaveroideae</taxon>
        <taxon>Papaver</taxon>
    </lineage>
</organism>
<proteinExistence type="predicted"/>
<evidence type="ECO:0000313" key="2">
    <source>
        <dbReference type="Proteomes" id="UP000316621"/>
    </source>
</evidence>
<sequence length="97" mass="10321">MSGGREDDFFDSFCLAPNSDAATEFLNKAVKLVMVAGQKLRVAKAGNSCLSVAGQTEKKEGMTSQRPGVLQVITGEIELVVGEHRRLDRLQVAVAAG</sequence>
<gene>
    <name evidence="1" type="ORF">C5167_006728</name>
</gene>
<dbReference type="Proteomes" id="UP000316621">
    <property type="component" value="Chromosome 4"/>
</dbReference>
<accession>A0A4Y7JF38</accession>
<dbReference type="Gramene" id="RZC59427">
    <property type="protein sequence ID" value="RZC59427"/>
    <property type="gene ID" value="C5167_006728"/>
</dbReference>
<evidence type="ECO:0000313" key="1">
    <source>
        <dbReference type="EMBL" id="RZC59427.1"/>
    </source>
</evidence>